<organism evidence="5 6">
    <name type="scientific">Edaphobacter aggregans</name>
    <dbReference type="NCBI Taxonomy" id="570835"/>
    <lineage>
        <taxon>Bacteria</taxon>
        <taxon>Pseudomonadati</taxon>
        <taxon>Acidobacteriota</taxon>
        <taxon>Terriglobia</taxon>
        <taxon>Terriglobales</taxon>
        <taxon>Acidobacteriaceae</taxon>
        <taxon>Edaphobacter</taxon>
    </lineage>
</organism>
<keyword evidence="4" id="KW-0472">Membrane</keyword>
<feature type="region of interest" description="Disordered" evidence="3">
    <location>
        <begin position="60"/>
        <end position="82"/>
    </location>
</feature>
<protein>
    <submittedName>
        <fullName evidence="5">Carbohydrate-selective porin OprB</fullName>
    </submittedName>
</protein>
<keyword evidence="6" id="KW-1185">Reference proteome</keyword>
<dbReference type="GO" id="GO:0015288">
    <property type="term" value="F:porin activity"/>
    <property type="evidence" value="ECO:0007669"/>
    <property type="project" value="InterPro"/>
</dbReference>
<comment type="similarity">
    <text evidence="1 2">Belongs to the OprB family.</text>
</comment>
<dbReference type="InterPro" id="IPR038673">
    <property type="entry name" value="OprB_sf"/>
</dbReference>
<evidence type="ECO:0000256" key="3">
    <source>
        <dbReference type="SAM" id="MobiDB-lite"/>
    </source>
</evidence>
<dbReference type="GO" id="GO:0016020">
    <property type="term" value="C:membrane"/>
    <property type="evidence" value="ECO:0007669"/>
    <property type="project" value="InterPro"/>
</dbReference>
<name>A0A3R9QEF9_9BACT</name>
<evidence type="ECO:0000256" key="4">
    <source>
        <dbReference type="SAM" id="Phobius"/>
    </source>
</evidence>
<dbReference type="GO" id="GO:0008643">
    <property type="term" value="P:carbohydrate transport"/>
    <property type="evidence" value="ECO:0007669"/>
    <property type="project" value="InterPro"/>
</dbReference>
<keyword evidence="4" id="KW-1133">Transmembrane helix</keyword>
<dbReference type="Pfam" id="PF04966">
    <property type="entry name" value="OprB"/>
    <property type="match status" value="1"/>
</dbReference>
<feature type="compositionally biased region" description="Basic and acidic residues" evidence="3">
    <location>
        <begin position="61"/>
        <end position="70"/>
    </location>
</feature>
<evidence type="ECO:0000256" key="1">
    <source>
        <dbReference type="ARBA" id="ARBA00008769"/>
    </source>
</evidence>
<feature type="transmembrane region" description="Helical" evidence="4">
    <location>
        <begin position="33"/>
        <end position="52"/>
    </location>
</feature>
<dbReference type="Proteomes" id="UP000269669">
    <property type="component" value="Unassembled WGS sequence"/>
</dbReference>
<dbReference type="Gene3D" id="2.40.160.180">
    <property type="entry name" value="Carbohydrate-selective porin OprB"/>
    <property type="match status" value="1"/>
</dbReference>
<evidence type="ECO:0000256" key="2">
    <source>
        <dbReference type="RuleBase" id="RU363072"/>
    </source>
</evidence>
<comment type="caution">
    <text evidence="5">The sequence shown here is derived from an EMBL/GenBank/DDBJ whole genome shotgun (WGS) entry which is preliminary data.</text>
</comment>
<keyword evidence="4" id="KW-0812">Transmembrane</keyword>
<dbReference type="AlphaFoldDB" id="A0A3R9QEF9"/>
<evidence type="ECO:0000313" key="6">
    <source>
        <dbReference type="Proteomes" id="UP000269669"/>
    </source>
</evidence>
<reference evidence="5 6" key="1">
    <citation type="submission" date="2018-12" db="EMBL/GenBank/DDBJ databases">
        <title>Sequencing of bacterial isolates from soil warming experiment in Harvard Forest, Massachusetts, USA.</title>
        <authorList>
            <person name="Deangelis K."/>
        </authorList>
    </citation>
    <scope>NUCLEOTIDE SEQUENCE [LARGE SCALE GENOMIC DNA]</scope>
    <source>
        <strain evidence="5 6">EB153</strain>
    </source>
</reference>
<gene>
    <name evidence="5" type="ORF">EDE15_5040</name>
</gene>
<evidence type="ECO:0000313" key="5">
    <source>
        <dbReference type="EMBL" id="RSL19374.1"/>
    </source>
</evidence>
<accession>A0A3R9QEF9</accession>
<proteinExistence type="inferred from homology"/>
<dbReference type="EMBL" id="RSDW01000001">
    <property type="protein sequence ID" value="RSL19374.1"/>
    <property type="molecule type" value="Genomic_DNA"/>
</dbReference>
<dbReference type="InterPro" id="IPR007049">
    <property type="entry name" value="Carb-sel_porin_OprB"/>
</dbReference>
<sequence>MTTQKPDLRTPIRTLLTRGPEDRLSMISISLRGCRLLWLSLALIFFPAGLIAQQESAFDSRPGHADHLPEAPDPADDSSPTIFPHPENTRYLITGQANIIFQSKGPFHSLYEGPNSFLSNGEYKTSLLGTLYTGLQVNTNPRYNTDAIFDLESSGGRGLSQALGLAGFTNLDVVRNPNLGSKPYIARVQIHQTIGLTNKLVDSGRTPFSLATQAPERRFELHVGKMSLPDYFDINSVGSDSHLQFMNWTVDNNGAWDYAADTRGYTYAAVLEYHDKDWSARYGFAAMPTVANGIDLDWAFSRANGQNMEFELRKPLLGKLVSPDRKGTVRVLSFVNHANMGLYRDANKAYLAGQDAKPDIVAHRQFSSVKYGFTLNAEQEITSSLRAFARFGWNEGQHESFAYTEVDQTISFGGDYSGRSWSRPFDKLGAAFVSNAIKKDHQTYLKLGGLGFLLGDGNLNYGRENILEGYYNLHAWRGVYYALDLQYITHPGYNRDRGPAFVQAVRMHVDF</sequence>